<accession>A0AA86PW01</accession>
<evidence type="ECO:0000313" key="3">
    <source>
        <dbReference type="Proteomes" id="UP001642409"/>
    </source>
</evidence>
<protein>
    <submittedName>
        <fullName evidence="2">Hypothetical_protein</fullName>
    </submittedName>
</protein>
<reference evidence="2 3" key="2">
    <citation type="submission" date="2024-07" db="EMBL/GenBank/DDBJ databases">
        <authorList>
            <person name="Akdeniz Z."/>
        </authorList>
    </citation>
    <scope>NUCLEOTIDE SEQUENCE [LARGE SCALE GENOMIC DNA]</scope>
</reference>
<dbReference type="Proteomes" id="UP001642409">
    <property type="component" value="Unassembled WGS sequence"/>
</dbReference>
<keyword evidence="3" id="KW-1185">Reference proteome</keyword>
<gene>
    <name evidence="1" type="ORF">HINF_LOCUS29184</name>
    <name evidence="2" type="ORF">HINF_LOCUS30373</name>
</gene>
<dbReference type="AlphaFoldDB" id="A0AA86PW01"/>
<evidence type="ECO:0000313" key="2">
    <source>
        <dbReference type="EMBL" id="CAL6025535.1"/>
    </source>
</evidence>
<dbReference type="EMBL" id="CAXDID020000099">
    <property type="protein sequence ID" value="CAL6025535.1"/>
    <property type="molecule type" value="Genomic_DNA"/>
</dbReference>
<sequence>MYALAHLWTPQIQRDICGNTSIINASIIFSAQITQVWCLGIVGVLTLNLNVDVINLKTSVIFSSSSGSNIGSIIGAELAKICSIQNSSVQGNIYVTSDSNYIGGFCGSQNYITTIFNVIISQMNISGLTQIGGFIGQCSSNLNLINSKIFSVRLSGSSYVGIVVGLNINGVYSFSGSSSTSNYINSVSQSDCGVLSNNWSVAGC</sequence>
<dbReference type="EMBL" id="CATOUU010000694">
    <property type="protein sequence ID" value="CAI9941539.1"/>
    <property type="molecule type" value="Genomic_DNA"/>
</dbReference>
<name>A0AA86PW01_9EUKA</name>
<comment type="caution">
    <text evidence="1">The sequence shown here is derived from an EMBL/GenBank/DDBJ whole genome shotgun (WGS) entry which is preliminary data.</text>
</comment>
<organism evidence="1">
    <name type="scientific">Hexamita inflata</name>
    <dbReference type="NCBI Taxonomy" id="28002"/>
    <lineage>
        <taxon>Eukaryota</taxon>
        <taxon>Metamonada</taxon>
        <taxon>Diplomonadida</taxon>
        <taxon>Hexamitidae</taxon>
        <taxon>Hexamitinae</taxon>
        <taxon>Hexamita</taxon>
    </lineage>
</organism>
<proteinExistence type="predicted"/>
<reference evidence="1" key="1">
    <citation type="submission" date="2023-06" db="EMBL/GenBank/DDBJ databases">
        <authorList>
            <person name="Kurt Z."/>
        </authorList>
    </citation>
    <scope>NUCLEOTIDE SEQUENCE</scope>
</reference>
<evidence type="ECO:0000313" key="1">
    <source>
        <dbReference type="EMBL" id="CAI9941539.1"/>
    </source>
</evidence>